<sequence length="482" mass="53933">QRRFYKIVFKWKVFLFHSYALSLLFSASHASLSYTNPFLSLTPCLLPFVVVVVVFVTLCKVNQCCATRPHFTVVLPLLCRLTSSLSSLSRSFNHAQGLNFNDLVALSDHSGEVLVAASRLLPACYEVHIVEALALKLCEWWDSEAEGVLQWLLLDNFTPHTNPVNEHKSKQRRIQIHSTASPNPPLKIRDSNSPRHLSSPEHRWRINTPCHHPSECLASLSKMAALWPATPSPTSTRSRTPPVTPPRLSVARRTMPVETSSPPPIYSVAAFSPEQNGKGVDGGFGASDGPILPPPTDMVAKEGFALREWRMQNAIQLEEKEKKEKEMRSQIIEEAEEYKIEFYRKREVNAEKNKASNREREKLFLASREKFHAEADKNYWKTIGELIPHEVPAIEKRGKKDKVKKPSIAVIQGPKPGKPTDLSRMRHILLKLKHNLPSHMKPKPPPSETKKDAKTGPLDGASTSSNPPKVVPVAIPEAVAAA</sequence>
<evidence type="ECO:0000256" key="6">
    <source>
        <dbReference type="ARBA" id="ARBA00023329"/>
    </source>
</evidence>
<dbReference type="GO" id="GO:0030132">
    <property type="term" value="C:clathrin coat of coated pit"/>
    <property type="evidence" value="ECO:0007669"/>
    <property type="project" value="InterPro"/>
</dbReference>
<dbReference type="GO" id="GO:0006886">
    <property type="term" value="P:intracellular protein transport"/>
    <property type="evidence" value="ECO:0007669"/>
    <property type="project" value="InterPro"/>
</dbReference>
<feature type="region of interest" description="Disordered" evidence="9">
    <location>
        <begin position="397"/>
        <end position="482"/>
    </location>
</feature>
<comment type="caution">
    <text evidence="11">The sequence shown here is derived from an EMBL/GenBank/DDBJ whole genome shotgun (WGS) entry which is preliminary data.</text>
</comment>
<dbReference type="InterPro" id="IPR000996">
    <property type="entry name" value="Clathrin_L-chain"/>
</dbReference>
<evidence type="ECO:0000256" key="8">
    <source>
        <dbReference type="SAM" id="Coils"/>
    </source>
</evidence>
<evidence type="ECO:0000256" key="9">
    <source>
        <dbReference type="SAM" id="MobiDB-lite"/>
    </source>
</evidence>
<accession>A0A445M207</accession>
<dbReference type="GO" id="GO:0030130">
    <property type="term" value="C:clathrin coat of trans-Golgi network vesicle"/>
    <property type="evidence" value="ECO:0007669"/>
    <property type="project" value="InterPro"/>
</dbReference>
<feature type="region of interest" description="Disordered" evidence="9">
    <location>
        <begin position="228"/>
        <end position="247"/>
    </location>
</feature>
<comment type="function">
    <text evidence="1 7">Clathrin is the major protein of the polyhedral coat of coated pits and vesicles.</text>
</comment>
<feature type="compositionally biased region" description="Basic and acidic residues" evidence="9">
    <location>
        <begin position="187"/>
        <end position="204"/>
    </location>
</feature>
<evidence type="ECO:0000313" key="12">
    <source>
        <dbReference type="Proteomes" id="UP000289340"/>
    </source>
</evidence>
<protein>
    <recommendedName>
        <fullName evidence="7">Clathrin light chain</fullName>
    </recommendedName>
</protein>
<dbReference type="GO" id="GO:0005198">
    <property type="term" value="F:structural molecule activity"/>
    <property type="evidence" value="ECO:0007669"/>
    <property type="project" value="InterPro"/>
</dbReference>
<evidence type="ECO:0000256" key="1">
    <source>
        <dbReference type="ARBA" id="ARBA00003913"/>
    </source>
</evidence>
<dbReference type="Proteomes" id="UP000289340">
    <property type="component" value="Chromosome 1"/>
</dbReference>
<dbReference type="GO" id="GO:0032050">
    <property type="term" value="F:clathrin heavy chain binding"/>
    <property type="evidence" value="ECO:0007669"/>
    <property type="project" value="TreeGrafter"/>
</dbReference>
<keyword evidence="5 7" id="KW-0168">Coated pit</keyword>
<evidence type="ECO:0000256" key="10">
    <source>
        <dbReference type="SAM" id="Phobius"/>
    </source>
</evidence>
<keyword evidence="4 7" id="KW-0472">Membrane</keyword>
<feature type="compositionally biased region" description="Basic residues" evidence="9">
    <location>
        <begin position="425"/>
        <end position="442"/>
    </location>
</feature>
<comment type="subcellular location">
    <subcellularLocation>
        <location evidence="2 7">Cytoplasmic vesicle membrane</location>
        <topology evidence="2 7">Peripheral membrane protein</topology>
        <orientation evidence="2 7">Cytoplasmic side</orientation>
    </subcellularLocation>
    <subcellularLocation>
        <location evidence="7">Membrane</location>
        <location evidence="7">Coated pit</location>
        <topology evidence="7">Peripheral membrane protein</topology>
        <orientation evidence="7">Cytoplasmic side</orientation>
    </subcellularLocation>
    <text evidence="7">Cytoplasmic face of coated pits and vesicles.</text>
</comment>
<dbReference type="Pfam" id="PF01086">
    <property type="entry name" value="Clathrin_lg_ch"/>
    <property type="match status" value="1"/>
</dbReference>
<proteinExistence type="inferred from homology"/>
<keyword evidence="10" id="KW-0812">Transmembrane</keyword>
<dbReference type="PANTHER" id="PTHR10639:SF24">
    <property type="entry name" value="CLATHRIN LIGHT CHAIN 3"/>
    <property type="match status" value="1"/>
</dbReference>
<name>A0A445M207_GLYSO</name>
<evidence type="ECO:0000313" key="11">
    <source>
        <dbReference type="EMBL" id="RZC29513.1"/>
    </source>
</evidence>
<evidence type="ECO:0000256" key="3">
    <source>
        <dbReference type="ARBA" id="ARBA00005263"/>
    </source>
</evidence>
<organism evidence="11 12">
    <name type="scientific">Glycine soja</name>
    <name type="common">Wild soybean</name>
    <dbReference type="NCBI Taxonomy" id="3848"/>
    <lineage>
        <taxon>Eukaryota</taxon>
        <taxon>Viridiplantae</taxon>
        <taxon>Streptophyta</taxon>
        <taxon>Embryophyta</taxon>
        <taxon>Tracheophyta</taxon>
        <taxon>Spermatophyta</taxon>
        <taxon>Magnoliopsida</taxon>
        <taxon>eudicotyledons</taxon>
        <taxon>Gunneridae</taxon>
        <taxon>Pentapetalae</taxon>
        <taxon>rosids</taxon>
        <taxon>fabids</taxon>
        <taxon>Fabales</taxon>
        <taxon>Fabaceae</taxon>
        <taxon>Papilionoideae</taxon>
        <taxon>50 kb inversion clade</taxon>
        <taxon>NPAAA clade</taxon>
        <taxon>indigoferoid/millettioid clade</taxon>
        <taxon>Phaseoleae</taxon>
        <taxon>Glycine</taxon>
        <taxon>Glycine subgen. Soja</taxon>
    </lineage>
</organism>
<evidence type="ECO:0000256" key="7">
    <source>
        <dbReference type="RuleBase" id="RU363137"/>
    </source>
</evidence>
<dbReference type="AlphaFoldDB" id="A0A445M207"/>
<feature type="compositionally biased region" description="Low complexity" evidence="9">
    <location>
        <begin position="232"/>
        <end position="241"/>
    </location>
</feature>
<feature type="transmembrane region" description="Helical" evidence="10">
    <location>
        <begin position="40"/>
        <end position="59"/>
    </location>
</feature>
<evidence type="ECO:0000256" key="4">
    <source>
        <dbReference type="ARBA" id="ARBA00023136"/>
    </source>
</evidence>
<feature type="coiled-coil region" evidence="8">
    <location>
        <begin position="306"/>
        <end position="337"/>
    </location>
</feature>
<feature type="compositionally biased region" description="Low complexity" evidence="9">
    <location>
        <begin position="467"/>
        <end position="482"/>
    </location>
</feature>
<evidence type="ECO:0000256" key="2">
    <source>
        <dbReference type="ARBA" id="ARBA00004180"/>
    </source>
</evidence>
<comment type="similarity">
    <text evidence="3 7">Belongs to the clathrin light chain family.</text>
</comment>
<feature type="non-terminal residue" evidence="11">
    <location>
        <position position="1"/>
    </location>
</feature>
<feature type="region of interest" description="Disordered" evidence="9">
    <location>
        <begin position="163"/>
        <end position="205"/>
    </location>
</feature>
<dbReference type="GO" id="GO:0072583">
    <property type="term" value="P:clathrin-dependent endocytosis"/>
    <property type="evidence" value="ECO:0007669"/>
    <property type="project" value="TreeGrafter"/>
</dbReference>
<evidence type="ECO:0000256" key="5">
    <source>
        <dbReference type="ARBA" id="ARBA00023176"/>
    </source>
</evidence>
<dbReference type="PANTHER" id="PTHR10639">
    <property type="entry name" value="CLATHRIN LIGHT CHAIN"/>
    <property type="match status" value="1"/>
</dbReference>
<keyword evidence="12" id="KW-1185">Reference proteome</keyword>
<keyword evidence="6 7" id="KW-0968">Cytoplasmic vesicle</keyword>
<keyword evidence="10" id="KW-1133">Transmembrane helix</keyword>
<keyword evidence="8" id="KW-0175">Coiled coil</keyword>
<dbReference type="EMBL" id="QZWG01000001">
    <property type="protein sequence ID" value="RZC29513.1"/>
    <property type="molecule type" value="Genomic_DNA"/>
</dbReference>
<gene>
    <name evidence="11" type="ORF">D0Y65_001199</name>
</gene>
<reference evidence="11 12" key="1">
    <citation type="submission" date="2018-09" db="EMBL/GenBank/DDBJ databases">
        <title>A high-quality reference genome of wild soybean provides a powerful tool to mine soybean genomes.</title>
        <authorList>
            <person name="Xie M."/>
            <person name="Chung C.Y.L."/>
            <person name="Li M.-W."/>
            <person name="Wong F.-L."/>
            <person name="Chan T.-F."/>
            <person name="Lam H.-M."/>
        </authorList>
    </citation>
    <scope>NUCLEOTIDE SEQUENCE [LARGE SCALE GENOMIC DNA]</scope>
    <source>
        <strain evidence="12">cv. W05</strain>
        <tissue evidence="11">Hypocotyl of etiolated seedlings</tissue>
    </source>
</reference>